<organism evidence="1 2">
    <name type="scientific">Ruminococcus albus 8</name>
    <dbReference type="NCBI Taxonomy" id="246199"/>
    <lineage>
        <taxon>Bacteria</taxon>
        <taxon>Bacillati</taxon>
        <taxon>Bacillota</taxon>
        <taxon>Clostridia</taxon>
        <taxon>Eubacteriales</taxon>
        <taxon>Oscillospiraceae</taxon>
        <taxon>Ruminococcus</taxon>
    </lineage>
</organism>
<sequence>MSFFAHCNTFSRQRIHEAYPHSVDLHTSDGKAHREKNSRIKQIRTPHAGVLFCVLQHIQQAAHSWGLVPTLTTCILPNKTDKDTSRKCPFLRTETLSADSAFMGLIPTLPNCILPNKTDKGISHRCPFLCTVTHYCKTA</sequence>
<evidence type="ECO:0000313" key="1">
    <source>
        <dbReference type="EMBL" id="EGC03060.1"/>
    </source>
</evidence>
<reference evidence="1 2" key="1">
    <citation type="submission" date="2011-02" db="EMBL/GenBank/DDBJ databases">
        <authorList>
            <person name="Nelson K.E."/>
            <person name="Sutton G."/>
            <person name="Torralba M."/>
            <person name="Durkin S."/>
            <person name="Harkins D."/>
            <person name="Montgomery R."/>
            <person name="Ziemer C."/>
            <person name="Klaassens E."/>
            <person name="Ocuiv P."/>
            <person name="Morrison M."/>
        </authorList>
    </citation>
    <scope>NUCLEOTIDE SEQUENCE [LARGE SCALE GENOMIC DNA]</scope>
    <source>
        <strain evidence="1 2">8</strain>
    </source>
</reference>
<dbReference type="Proteomes" id="UP000004259">
    <property type="component" value="Unassembled WGS sequence"/>
</dbReference>
<dbReference type="EMBL" id="ADKM02000080">
    <property type="protein sequence ID" value="EGC03060.1"/>
    <property type="molecule type" value="Genomic_DNA"/>
</dbReference>
<comment type="caution">
    <text evidence="1">The sequence shown here is derived from an EMBL/GenBank/DDBJ whole genome shotgun (WGS) entry which is preliminary data.</text>
</comment>
<dbReference type="AlphaFoldDB" id="E9SCH3"/>
<evidence type="ECO:0000313" key="2">
    <source>
        <dbReference type="Proteomes" id="UP000004259"/>
    </source>
</evidence>
<keyword evidence="2" id="KW-1185">Reference proteome</keyword>
<protein>
    <submittedName>
        <fullName evidence="1">Uncharacterized protein</fullName>
    </submittedName>
</protein>
<proteinExistence type="predicted"/>
<name>E9SCH3_RUMAL</name>
<dbReference type="RefSeq" id="WP_002849785.1">
    <property type="nucleotide sequence ID" value="NZ_ADKM02000080.1"/>
</dbReference>
<accession>E9SCH3</accession>
<gene>
    <name evidence="1" type="ORF">CUS_5886</name>
</gene>
<dbReference type="STRING" id="246199.CUS_5886"/>